<dbReference type="InterPro" id="IPR016181">
    <property type="entry name" value="Acyl_CoA_acyltransferase"/>
</dbReference>
<evidence type="ECO:0000313" key="2">
    <source>
        <dbReference type="EMBL" id="UNK46537.1"/>
    </source>
</evidence>
<dbReference type="InterPro" id="IPR000182">
    <property type="entry name" value="GNAT_dom"/>
</dbReference>
<keyword evidence="3" id="KW-1185">Reference proteome</keyword>
<dbReference type="RefSeq" id="WP_127512942.1">
    <property type="nucleotide sequence ID" value="NZ_CP093326.1"/>
</dbReference>
<accession>A0ABY3WAP6</accession>
<dbReference type="PANTHER" id="PTHR43792:SF1">
    <property type="entry name" value="N-ACETYLTRANSFERASE DOMAIN-CONTAINING PROTEIN"/>
    <property type="match status" value="1"/>
</dbReference>
<protein>
    <submittedName>
        <fullName evidence="2">GNAT family N-acetyltransferase</fullName>
    </submittedName>
</protein>
<organism evidence="2 3">
    <name type="scientific">Arthrobacter sulfonylureivorans</name>
    <dbReference type="NCBI Taxonomy" id="2486855"/>
    <lineage>
        <taxon>Bacteria</taxon>
        <taxon>Bacillati</taxon>
        <taxon>Actinomycetota</taxon>
        <taxon>Actinomycetes</taxon>
        <taxon>Micrococcales</taxon>
        <taxon>Micrococcaceae</taxon>
        <taxon>Arthrobacter</taxon>
    </lineage>
</organism>
<dbReference type="InterPro" id="IPR051531">
    <property type="entry name" value="N-acetyltransferase"/>
</dbReference>
<dbReference type="Proteomes" id="UP000829069">
    <property type="component" value="Chromosome"/>
</dbReference>
<reference evidence="2 3" key="1">
    <citation type="submission" date="2022-03" db="EMBL/GenBank/DDBJ databases">
        <title>Isotopic signatures of nitrous oxide derived from detoxification processes.</title>
        <authorList>
            <person name="Behrendt U."/>
            <person name="Buchen C."/>
            <person name="Well R."/>
            <person name="Ulrich A."/>
            <person name="Rohe L."/>
            <person name="Kolb S."/>
            <person name="Schloter M."/>
            <person name="Horn M.A."/>
            <person name="Augustin J."/>
        </authorList>
    </citation>
    <scope>NUCLEOTIDE SEQUENCE [LARGE SCALE GENOMIC DNA]</scope>
    <source>
        <strain evidence="2 3">S4-C24</strain>
    </source>
</reference>
<gene>
    <name evidence="2" type="ORF">MNQ99_04005</name>
</gene>
<evidence type="ECO:0000259" key="1">
    <source>
        <dbReference type="PROSITE" id="PS51186"/>
    </source>
</evidence>
<dbReference type="Pfam" id="PF13302">
    <property type="entry name" value="Acetyltransf_3"/>
    <property type="match status" value="1"/>
</dbReference>
<sequence length="175" mass="19754">METMLETARLLLNQPTPGDIDAMFRILSDRRTTRFNPSDALQWNEEADGLFQRWEAQWENHGVGYFAVRLPGREEPIGFAGVKHVSLSGRPVLNLYYRFDPAVWHRGYGREAVGAVVVHINEFLELPPVLALVHPDNAASIRIVTSLGFERHAAAAISGPDGYQDAYVLNWDRQL</sequence>
<dbReference type="PANTHER" id="PTHR43792">
    <property type="entry name" value="GNAT FAMILY, PUTATIVE (AFU_ORTHOLOGUE AFUA_3G00765)-RELATED-RELATED"/>
    <property type="match status" value="1"/>
</dbReference>
<dbReference type="Gene3D" id="3.40.630.30">
    <property type="match status" value="1"/>
</dbReference>
<name>A0ABY3WAP6_9MICC</name>
<proteinExistence type="predicted"/>
<dbReference type="PROSITE" id="PS51186">
    <property type="entry name" value="GNAT"/>
    <property type="match status" value="1"/>
</dbReference>
<dbReference type="EMBL" id="CP093326">
    <property type="protein sequence ID" value="UNK46537.1"/>
    <property type="molecule type" value="Genomic_DNA"/>
</dbReference>
<dbReference type="SUPFAM" id="SSF55729">
    <property type="entry name" value="Acyl-CoA N-acyltransferases (Nat)"/>
    <property type="match status" value="1"/>
</dbReference>
<evidence type="ECO:0000313" key="3">
    <source>
        <dbReference type="Proteomes" id="UP000829069"/>
    </source>
</evidence>
<feature type="domain" description="N-acetyltransferase" evidence="1">
    <location>
        <begin position="10"/>
        <end position="174"/>
    </location>
</feature>